<dbReference type="GO" id="GO:0016818">
    <property type="term" value="F:hydrolase activity, acting on acid anhydrides, in phosphorus-containing anhydrides"/>
    <property type="evidence" value="ECO:0007669"/>
    <property type="project" value="UniProtKB-UniRule"/>
</dbReference>
<evidence type="ECO:0000256" key="9">
    <source>
        <dbReference type="ARBA" id="ARBA00034617"/>
    </source>
</evidence>
<dbReference type="Pfam" id="PF00271">
    <property type="entry name" value="Helicase_C"/>
    <property type="match status" value="1"/>
</dbReference>
<dbReference type="GO" id="GO:0005524">
    <property type="term" value="F:ATP binding"/>
    <property type="evidence" value="ECO:0007669"/>
    <property type="project" value="UniProtKB-UniRule"/>
</dbReference>
<reference evidence="15 16" key="1">
    <citation type="submission" date="2020-11" db="EMBL/GenBank/DDBJ databases">
        <title>Carbohydrate-dependent, anaerobic sulfur respiration: A novel catabolism in halophilic archaea.</title>
        <authorList>
            <person name="Sorokin D.Y."/>
            <person name="Messina E."/>
            <person name="Smedile F."/>
            <person name="La Cono V."/>
            <person name="Hallsworth J.E."/>
            <person name="Yakimov M.M."/>
        </authorList>
    </citation>
    <scope>NUCLEOTIDE SEQUENCE [LARGE SCALE GENOMIC DNA]</scope>
    <source>
        <strain evidence="15 16">HSR-Est</strain>
    </source>
</reference>
<organism evidence="15 16">
    <name type="scientific">Halapricum desulfuricans</name>
    <dbReference type="NCBI Taxonomy" id="2841257"/>
    <lineage>
        <taxon>Archaea</taxon>
        <taxon>Methanobacteriati</taxon>
        <taxon>Methanobacteriota</taxon>
        <taxon>Stenosarchaea group</taxon>
        <taxon>Halobacteria</taxon>
        <taxon>Halobacteriales</taxon>
        <taxon>Haloarculaceae</taxon>
        <taxon>Halapricum</taxon>
    </lineage>
</organism>
<dbReference type="SMART" id="SM00490">
    <property type="entry name" value="HELICc"/>
    <property type="match status" value="1"/>
</dbReference>
<evidence type="ECO:0000256" key="6">
    <source>
        <dbReference type="ARBA" id="ARBA00023125"/>
    </source>
</evidence>
<dbReference type="CDD" id="cd18028">
    <property type="entry name" value="DEXHc_archSki2"/>
    <property type="match status" value="1"/>
</dbReference>
<evidence type="ECO:0000256" key="11">
    <source>
        <dbReference type="HAMAP-Rule" id="MF_00442"/>
    </source>
</evidence>
<dbReference type="AlphaFoldDB" id="A0A897NRZ4"/>
<dbReference type="InterPro" id="IPR046931">
    <property type="entry name" value="HTH_61"/>
</dbReference>
<dbReference type="HAMAP" id="MF_00442">
    <property type="entry name" value="Helicase_Hel308"/>
    <property type="match status" value="1"/>
</dbReference>
<proteinExistence type="inferred from homology"/>
<keyword evidence="5 11" id="KW-0067">ATP-binding</keyword>
<dbReference type="EMBL" id="CP064791">
    <property type="protein sequence ID" value="QSG15612.1"/>
    <property type="molecule type" value="Genomic_DNA"/>
</dbReference>
<comment type="catalytic activity">
    <reaction evidence="10 11">
        <text>ATP + H2O = ADP + phosphate + H(+)</text>
        <dbReference type="Rhea" id="RHEA:13065"/>
        <dbReference type="ChEBI" id="CHEBI:15377"/>
        <dbReference type="ChEBI" id="CHEBI:15378"/>
        <dbReference type="ChEBI" id="CHEBI:30616"/>
        <dbReference type="ChEBI" id="CHEBI:43474"/>
        <dbReference type="ChEBI" id="CHEBI:456216"/>
        <dbReference type="EC" id="5.6.2.4"/>
    </reaction>
</comment>
<dbReference type="SMART" id="SM00487">
    <property type="entry name" value="DEXDc"/>
    <property type="match status" value="1"/>
</dbReference>
<keyword evidence="8 11" id="KW-0413">Isomerase</keyword>
<evidence type="ECO:0000256" key="3">
    <source>
        <dbReference type="ARBA" id="ARBA00022801"/>
    </source>
</evidence>
<feature type="region of interest" description="Disordered" evidence="12">
    <location>
        <begin position="717"/>
        <end position="766"/>
    </location>
</feature>
<gene>
    <name evidence="15" type="primary">bRR22</name>
    <name evidence="11" type="synonym">hel308</name>
    <name evidence="15" type="ORF">HSEST_2096</name>
</gene>
<evidence type="ECO:0000259" key="14">
    <source>
        <dbReference type="PROSITE" id="PS51194"/>
    </source>
</evidence>
<keyword evidence="4 11" id="KW-0347">Helicase</keyword>
<keyword evidence="16" id="KW-1185">Reference proteome</keyword>
<evidence type="ECO:0000256" key="4">
    <source>
        <dbReference type="ARBA" id="ARBA00022806"/>
    </source>
</evidence>
<protein>
    <recommendedName>
        <fullName evidence="11">ATP-dependent DNA helicase Hel308</fullName>
        <ecNumber evidence="11">5.6.2.4</ecNumber>
    </recommendedName>
    <alternativeName>
        <fullName evidence="11">DNA 3'-5' helicase Hel308</fullName>
    </alternativeName>
</protein>
<accession>A0A897NRZ4</accession>
<dbReference type="EC" id="5.6.2.4" evidence="11"/>
<evidence type="ECO:0000256" key="7">
    <source>
        <dbReference type="ARBA" id="ARBA00023204"/>
    </source>
</evidence>
<dbReference type="InterPro" id="IPR048772">
    <property type="entry name" value="Hel308-like_dom4"/>
</dbReference>
<sequence>MDVADIPAIPEWLPDHLRESGIDSLYPPQAEAVEAGVTEGENLVASIPTASGKTLIAELAMLASVARGGTALYIVPLRALASEKHAEFEQFEQYGLDVGVSTGNYESEGGWLAGKDIIVATSEKVDSLVRNGAPWLEELTCVVADEVHLVDDGERGPTLEVTLAKLRRITAGLQTVALSATIGNAGELAEWLDAELLDSDWRPIDLKKGVHYGQALHLEDGSQQELRVRDGEKQTAAVVRDTLEPDRDEDGTIREEGGSSLVFVNSRRNAEAAAGRLAGVVSEYLDPEERAALAEVAEEIRDVSDTETSDDLADAVADGAAFHHAGLSRGHRELVEEAFRDRLIKVVSATPTLAAGVNTPSRRVIVRDWRRYDGTAGGMQPLSVLEVHQMMGRAGRPGRDPYGEAVLVASSHDELDELFERYVWAEPEPVRSKLAAEPALRTHILATVASGFASTREGLLEFLEATLYATQTDERGRLEEVTDDVIAYLERNGFLERDDGGLTATNLGHTVSRLYLDPMSAAEIIDGLDDADDRPTVLGLYQLVARTPDMYELYLRSGEDEEYTMLAYERESEFLGSMPSEFEDDRFEDWLSALKTARLLEDWASEREEDEITDRYGIGPGDIRGKVEAASWLLGAAESLAGELGLDCTPAIREARTRVEDGVREELLDLVSVRGVGRKRARRLYDAGIEDRAALREADKAAVLAALRNRRSTAETILENVGHRAPSMDGVEPDPDASPDSADSGPTDASESGDDSAEDQASLGDF</sequence>
<dbReference type="PROSITE" id="PS51194">
    <property type="entry name" value="HELICASE_CTER"/>
    <property type="match status" value="1"/>
</dbReference>
<dbReference type="PANTHER" id="PTHR47961">
    <property type="entry name" value="DNA POLYMERASE THETA, PUTATIVE (AFU_ORTHOLOGUE AFUA_1G05260)-RELATED"/>
    <property type="match status" value="1"/>
</dbReference>
<dbReference type="InterPro" id="IPR011545">
    <property type="entry name" value="DEAD/DEAH_box_helicase_dom"/>
</dbReference>
<dbReference type="Pfam" id="PF21280">
    <property type="entry name" value="Helicase_dom4_arc"/>
    <property type="match status" value="1"/>
</dbReference>
<evidence type="ECO:0000256" key="1">
    <source>
        <dbReference type="ARBA" id="ARBA00022741"/>
    </source>
</evidence>
<dbReference type="GO" id="GO:0003677">
    <property type="term" value="F:DNA binding"/>
    <property type="evidence" value="ECO:0007669"/>
    <property type="project" value="UniProtKB-UniRule"/>
</dbReference>
<evidence type="ECO:0000256" key="2">
    <source>
        <dbReference type="ARBA" id="ARBA00022763"/>
    </source>
</evidence>
<dbReference type="PANTHER" id="PTHR47961:SF10">
    <property type="entry name" value="ATP-DEPENDENT DNA HELICASE HEL308"/>
    <property type="match status" value="1"/>
</dbReference>
<feature type="binding site" evidence="11">
    <location>
        <position position="29"/>
    </location>
    <ligand>
        <name>ATP</name>
        <dbReference type="ChEBI" id="CHEBI:30616"/>
    </ligand>
</feature>
<dbReference type="CDD" id="cd18795">
    <property type="entry name" value="SF2_C_Ski2"/>
    <property type="match status" value="1"/>
</dbReference>
<feature type="domain" description="Helicase C-terminal" evidence="14">
    <location>
        <begin position="238"/>
        <end position="446"/>
    </location>
</feature>
<dbReference type="Pfam" id="PF20470">
    <property type="entry name" value="HTH_61"/>
    <property type="match status" value="1"/>
</dbReference>
<comment type="function">
    <text evidence="11">DNA-dependent ATPase and 3'-5' DNA helicase that may be involved in repair of stalled replication forks.</text>
</comment>
<evidence type="ECO:0000259" key="13">
    <source>
        <dbReference type="PROSITE" id="PS51192"/>
    </source>
</evidence>
<keyword evidence="6 11" id="KW-0238">DNA-binding</keyword>
<keyword evidence="3 11" id="KW-0378">Hydrolase</keyword>
<dbReference type="SUPFAM" id="SSF158702">
    <property type="entry name" value="Sec63 N-terminal domain-like"/>
    <property type="match status" value="1"/>
</dbReference>
<dbReference type="GeneID" id="68858730"/>
<comment type="similarity">
    <text evidence="11">Belongs to the helicase family. Hel308 subfamily.</text>
</comment>
<dbReference type="PROSITE" id="PS51192">
    <property type="entry name" value="HELICASE_ATP_BIND_1"/>
    <property type="match status" value="1"/>
</dbReference>
<feature type="domain" description="Helicase ATP-binding" evidence="13">
    <location>
        <begin position="34"/>
        <end position="200"/>
    </location>
</feature>
<dbReference type="Pfam" id="PF14520">
    <property type="entry name" value="HHH_5"/>
    <property type="match status" value="1"/>
</dbReference>
<keyword evidence="2 11" id="KW-0227">DNA damage</keyword>
<dbReference type="InterPro" id="IPR022965">
    <property type="entry name" value="Helicase_Hel308"/>
</dbReference>
<dbReference type="RefSeq" id="WP_229120875.1">
    <property type="nucleotide sequence ID" value="NZ_CP064791.1"/>
</dbReference>
<evidence type="ECO:0000256" key="10">
    <source>
        <dbReference type="ARBA" id="ARBA00048988"/>
    </source>
</evidence>
<dbReference type="InterPro" id="IPR027417">
    <property type="entry name" value="P-loop_NTPase"/>
</dbReference>
<dbReference type="SUPFAM" id="SSF46785">
    <property type="entry name" value="Winged helix' DNA-binding domain"/>
    <property type="match status" value="1"/>
</dbReference>
<comment type="catalytic activity">
    <reaction evidence="9 11">
        <text>Couples ATP hydrolysis with the unwinding of duplex DNA by translocating in the 3'-5' direction.</text>
        <dbReference type="EC" id="5.6.2.4"/>
    </reaction>
</comment>
<name>A0A897NRZ4_9EURY</name>
<dbReference type="InterPro" id="IPR050474">
    <property type="entry name" value="Hel308_SKI2-like"/>
</dbReference>
<evidence type="ECO:0000313" key="15">
    <source>
        <dbReference type="EMBL" id="QSG15612.1"/>
    </source>
</evidence>
<keyword evidence="7 11" id="KW-0234">DNA repair</keyword>
<dbReference type="SUPFAM" id="SSF52540">
    <property type="entry name" value="P-loop containing nucleoside triphosphate hydrolases"/>
    <property type="match status" value="1"/>
</dbReference>
<dbReference type="NCBIfam" id="NF002654">
    <property type="entry name" value="PRK02362.1"/>
    <property type="match status" value="1"/>
</dbReference>
<evidence type="ECO:0000313" key="16">
    <source>
        <dbReference type="Proteomes" id="UP000663292"/>
    </source>
</evidence>
<dbReference type="Gene3D" id="1.10.3380.30">
    <property type="match status" value="1"/>
</dbReference>
<evidence type="ECO:0000256" key="12">
    <source>
        <dbReference type="SAM" id="MobiDB-lite"/>
    </source>
</evidence>
<keyword evidence="1 11" id="KW-0547">Nucleotide-binding</keyword>
<dbReference type="Gene3D" id="3.40.50.300">
    <property type="entry name" value="P-loop containing nucleotide triphosphate hydrolases"/>
    <property type="match status" value="2"/>
</dbReference>
<dbReference type="Pfam" id="PF00270">
    <property type="entry name" value="DEAD"/>
    <property type="match status" value="1"/>
</dbReference>
<dbReference type="GO" id="GO:0006281">
    <property type="term" value="P:DNA repair"/>
    <property type="evidence" value="ECO:0007669"/>
    <property type="project" value="UniProtKB-UniRule"/>
</dbReference>
<dbReference type="Proteomes" id="UP000663292">
    <property type="component" value="Chromosome"/>
</dbReference>
<dbReference type="GO" id="GO:0043138">
    <property type="term" value="F:3'-5' DNA helicase activity"/>
    <property type="evidence" value="ECO:0007669"/>
    <property type="project" value="UniProtKB-UniRule"/>
</dbReference>
<comment type="subunit">
    <text evidence="11">Monomer.</text>
</comment>
<dbReference type="InterPro" id="IPR036390">
    <property type="entry name" value="WH_DNA-bd_sf"/>
</dbReference>
<dbReference type="Gene3D" id="1.10.150.20">
    <property type="entry name" value="5' to 3' exonuclease, C-terminal subdomain"/>
    <property type="match status" value="1"/>
</dbReference>
<dbReference type="InterPro" id="IPR001650">
    <property type="entry name" value="Helicase_C-like"/>
</dbReference>
<evidence type="ECO:0000256" key="8">
    <source>
        <dbReference type="ARBA" id="ARBA00023235"/>
    </source>
</evidence>
<feature type="compositionally biased region" description="Low complexity" evidence="12">
    <location>
        <begin position="738"/>
        <end position="750"/>
    </location>
</feature>
<evidence type="ECO:0000256" key="5">
    <source>
        <dbReference type="ARBA" id="ARBA00022840"/>
    </source>
</evidence>
<dbReference type="InterPro" id="IPR014001">
    <property type="entry name" value="Helicase_ATP-bd"/>
</dbReference>